<dbReference type="STRING" id="419479.SAMN04488563_0333"/>
<feature type="compositionally biased region" description="Gly residues" evidence="1">
    <location>
        <begin position="1"/>
        <end position="10"/>
    </location>
</feature>
<protein>
    <submittedName>
        <fullName evidence="2">Uncharacterized protein</fullName>
    </submittedName>
</protein>
<organism evidence="2 3">
    <name type="scientific">Jiangella alkaliphila</name>
    <dbReference type="NCBI Taxonomy" id="419479"/>
    <lineage>
        <taxon>Bacteria</taxon>
        <taxon>Bacillati</taxon>
        <taxon>Actinomycetota</taxon>
        <taxon>Actinomycetes</taxon>
        <taxon>Jiangellales</taxon>
        <taxon>Jiangellaceae</taxon>
        <taxon>Jiangella</taxon>
    </lineage>
</organism>
<evidence type="ECO:0000313" key="3">
    <source>
        <dbReference type="Proteomes" id="UP000182977"/>
    </source>
</evidence>
<evidence type="ECO:0000313" key="2">
    <source>
        <dbReference type="EMBL" id="SDU15409.1"/>
    </source>
</evidence>
<proteinExistence type="predicted"/>
<accession>A0A1H2G7C3</accession>
<dbReference type="Proteomes" id="UP000182977">
    <property type="component" value="Chromosome I"/>
</dbReference>
<dbReference type="AlphaFoldDB" id="A0A1H2G7C3"/>
<keyword evidence="3" id="KW-1185">Reference proteome</keyword>
<name>A0A1H2G7C3_9ACTN</name>
<dbReference type="EMBL" id="LT629791">
    <property type="protein sequence ID" value="SDU15409.1"/>
    <property type="molecule type" value="Genomic_DNA"/>
</dbReference>
<reference evidence="3" key="1">
    <citation type="submission" date="2016-10" db="EMBL/GenBank/DDBJ databases">
        <authorList>
            <person name="Varghese N."/>
            <person name="Submissions S."/>
        </authorList>
    </citation>
    <scope>NUCLEOTIDE SEQUENCE [LARGE SCALE GENOMIC DNA]</scope>
    <source>
        <strain evidence="3">DSM 45079</strain>
    </source>
</reference>
<evidence type="ECO:0000256" key="1">
    <source>
        <dbReference type="SAM" id="MobiDB-lite"/>
    </source>
</evidence>
<feature type="region of interest" description="Disordered" evidence="1">
    <location>
        <begin position="1"/>
        <end position="33"/>
    </location>
</feature>
<sequence length="101" mass="10922">MRVGDLGGAVGARPRQGAGATRRVTTQEQEATGRRWAPAYRAHCPRCRNSGRAFSSYSNAEQAAQGHADKHYHVTHVIDQYGIRVIGSTRHPGDENGKAAP</sequence>
<gene>
    <name evidence="2" type="ORF">SAMN04488563_0333</name>
</gene>